<dbReference type="InterPro" id="IPR038932">
    <property type="entry name" value="PARPBP"/>
</dbReference>
<dbReference type="EMBL" id="AZIM01000147">
    <property type="protein sequence ID" value="ETE72996.1"/>
    <property type="molecule type" value="Genomic_DNA"/>
</dbReference>
<dbReference type="SUPFAM" id="SSF52540">
    <property type="entry name" value="P-loop containing nucleoside triphosphate hydrolases"/>
    <property type="match status" value="1"/>
</dbReference>
<reference evidence="13 14" key="1">
    <citation type="journal article" date="2013" name="Proc. Natl. Acad. Sci. U.S.A.">
        <title>The king cobra genome reveals dynamic gene evolution and adaptation in the snake venom system.</title>
        <authorList>
            <person name="Vonk F.J."/>
            <person name="Casewell N.R."/>
            <person name="Henkel C.V."/>
            <person name="Heimberg A.M."/>
            <person name="Jansen H.J."/>
            <person name="McCleary R.J."/>
            <person name="Kerkkamp H.M."/>
            <person name="Vos R.A."/>
            <person name="Guerreiro I."/>
            <person name="Calvete J.J."/>
            <person name="Wuster W."/>
            <person name="Woods A.E."/>
            <person name="Logan J.M."/>
            <person name="Harrison R.A."/>
            <person name="Castoe T.A."/>
            <person name="de Koning A.P."/>
            <person name="Pollock D.D."/>
            <person name="Yandell M."/>
            <person name="Calderon D."/>
            <person name="Renjifo C."/>
            <person name="Currier R.B."/>
            <person name="Salgado D."/>
            <person name="Pla D."/>
            <person name="Sanz L."/>
            <person name="Hyder A.S."/>
            <person name="Ribeiro J.M."/>
            <person name="Arntzen J.W."/>
            <person name="van den Thillart G.E."/>
            <person name="Boetzer M."/>
            <person name="Pirovano W."/>
            <person name="Dirks R.P."/>
            <person name="Spaink H.P."/>
            <person name="Duboule D."/>
            <person name="McGlinn E."/>
            <person name="Kini R.M."/>
            <person name="Richardson M.K."/>
        </authorList>
    </citation>
    <scope>NUCLEOTIDE SEQUENCE</scope>
    <source>
        <tissue evidence="13">Blood</tissue>
    </source>
</reference>
<dbReference type="GO" id="GO:0005634">
    <property type="term" value="C:nucleus"/>
    <property type="evidence" value="ECO:0007669"/>
    <property type="project" value="UniProtKB-SubCell"/>
</dbReference>
<feature type="compositionally biased region" description="Polar residues" evidence="12">
    <location>
        <begin position="525"/>
        <end position="535"/>
    </location>
</feature>
<evidence type="ECO:0000256" key="10">
    <source>
        <dbReference type="ARBA" id="ARBA00031632"/>
    </source>
</evidence>
<evidence type="ECO:0000256" key="9">
    <source>
        <dbReference type="ARBA" id="ARBA00023242"/>
    </source>
</evidence>
<dbReference type="Gene3D" id="1.10.486.10">
    <property type="entry name" value="PCRA, domain 4"/>
    <property type="match status" value="1"/>
</dbReference>
<comment type="subcellular location">
    <subcellularLocation>
        <location evidence="2">Cytoplasm</location>
    </subcellularLocation>
    <subcellularLocation>
        <location evidence="1">Nucleus</location>
    </subcellularLocation>
</comment>
<feature type="compositionally biased region" description="Low complexity" evidence="12">
    <location>
        <begin position="508"/>
        <end position="524"/>
    </location>
</feature>
<keyword evidence="7" id="KW-0238">DNA-binding</keyword>
<dbReference type="FunFam" id="1.10.486.10:FF:000004">
    <property type="entry name" value="PCNA-interacting partner isoform X3"/>
    <property type="match status" value="1"/>
</dbReference>
<evidence type="ECO:0000256" key="2">
    <source>
        <dbReference type="ARBA" id="ARBA00004496"/>
    </source>
</evidence>
<protein>
    <recommendedName>
        <fullName evidence="4">PCNA-interacting partner</fullName>
    </recommendedName>
    <alternativeName>
        <fullName evidence="10">PARP-1 binding protein</fullName>
    </alternativeName>
    <alternativeName>
        <fullName evidence="11">PARP1-binding protein</fullName>
    </alternativeName>
</protein>
<comment type="similarity">
    <text evidence="3">Belongs to the PARI family.</text>
</comment>
<keyword evidence="8" id="KW-0234">DNA repair</keyword>
<dbReference type="GO" id="GO:0003677">
    <property type="term" value="F:DNA binding"/>
    <property type="evidence" value="ECO:0007669"/>
    <property type="project" value="UniProtKB-KW"/>
</dbReference>
<dbReference type="GO" id="GO:0005737">
    <property type="term" value="C:cytoplasm"/>
    <property type="evidence" value="ECO:0007669"/>
    <property type="project" value="UniProtKB-SubCell"/>
</dbReference>
<evidence type="ECO:0000256" key="3">
    <source>
        <dbReference type="ARBA" id="ARBA00009135"/>
    </source>
</evidence>
<feature type="non-terminal residue" evidence="13">
    <location>
        <position position="616"/>
    </location>
</feature>
<feature type="region of interest" description="Disordered" evidence="12">
    <location>
        <begin position="494"/>
        <end position="552"/>
    </location>
</feature>
<sequence length="616" mass="69196">MEQPGKPSATNWVGIIFSLKNMFTFYAEFMPLWPCLQDKSTHLIHKMMTPLQQSIWNMIKCFRRNWHLFSDSERTTVCGADCMLMALHLSVAEINKKLCGEFKASLSEVILSWNYFVPDKLGILPENAKAPENYADIQNTYASFLKHCNMMDLVDIYIKCETLGLQIEPISSVQLLEFIAGTADLTISSTDSALSMPMRRMNQGKEELPLMVKKTLYAYLTLLVNSKNDLAFAHILNIPDRELGREAFTDLKHAAQKKQMSIFPMATSFIRAIELGGKGYAPLPTDPLRSHVKGLSQLIHFIDKLEEIIGEDLDSRHAGGRILSTIKMQLIKGRNSRDAFCQAAEEVVQDLDLRIKNIISFQHEVVAASTTGISPARPKLHSINHDTVYCGRDTVKSLLAVLDEAASHPPFSNKALLLFGCEEFGFPSAMLLFKSPTQSRGSSPKALRQRIQMAVCEKIKLKQPLIRSQFACTYKDDQIIKPKNQPFSSVYPALQKTAASHTEDRSTSESLTSSLENTTLGTGSENVCQNGNTRNEIGKLSCQPENKNPKRKLVDRTSENVIFTNENEIPQYKKPKTAVKCQNSLDSKLKEPRKSKKAVPKNKLIIGQAKLTQFFR</sequence>
<dbReference type="Proteomes" id="UP000018936">
    <property type="component" value="Unassembled WGS sequence"/>
</dbReference>
<comment type="caution">
    <text evidence="13">The sequence shown here is derived from an EMBL/GenBank/DDBJ whole genome shotgun (WGS) entry which is preliminary data.</text>
</comment>
<dbReference type="OrthoDB" id="6427080at2759"/>
<accession>V8PGC6</accession>
<evidence type="ECO:0000256" key="11">
    <source>
        <dbReference type="ARBA" id="ARBA00032731"/>
    </source>
</evidence>
<evidence type="ECO:0000256" key="6">
    <source>
        <dbReference type="ARBA" id="ARBA00022763"/>
    </source>
</evidence>
<dbReference type="InterPro" id="IPR027417">
    <property type="entry name" value="P-loop_NTPase"/>
</dbReference>
<dbReference type="PANTHER" id="PTHR32121:SF0">
    <property type="entry name" value="PCNA-INTERACTING PARTNER"/>
    <property type="match status" value="1"/>
</dbReference>
<evidence type="ECO:0000256" key="7">
    <source>
        <dbReference type="ARBA" id="ARBA00023125"/>
    </source>
</evidence>
<evidence type="ECO:0000256" key="1">
    <source>
        <dbReference type="ARBA" id="ARBA00004123"/>
    </source>
</evidence>
<organism evidence="13 14">
    <name type="scientific">Ophiophagus hannah</name>
    <name type="common">King cobra</name>
    <name type="synonym">Naja hannah</name>
    <dbReference type="NCBI Taxonomy" id="8665"/>
    <lineage>
        <taxon>Eukaryota</taxon>
        <taxon>Metazoa</taxon>
        <taxon>Chordata</taxon>
        <taxon>Craniata</taxon>
        <taxon>Vertebrata</taxon>
        <taxon>Euteleostomi</taxon>
        <taxon>Lepidosauria</taxon>
        <taxon>Squamata</taxon>
        <taxon>Bifurcata</taxon>
        <taxon>Unidentata</taxon>
        <taxon>Episquamata</taxon>
        <taxon>Toxicofera</taxon>
        <taxon>Serpentes</taxon>
        <taxon>Colubroidea</taxon>
        <taxon>Elapidae</taxon>
        <taxon>Elapinae</taxon>
        <taxon>Ophiophagus</taxon>
    </lineage>
</organism>
<keyword evidence="14" id="KW-1185">Reference proteome</keyword>
<dbReference type="PANTHER" id="PTHR32121">
    <property type="entry name" value="PCNA-INTERACTING PARTNER"/>
    <property type="match status" value="1"/>
</dbReference>
<keyword evidence="9" id="KW-0539">Nucleus</keyword>
<evidence type="ECO:0000256" key="4">
    <source>
        <dbReference type="ARBA" id="ARBA00014320"/>
    </source>
</evidence>
<keyword evidence="6" id="KW-0227">DNA damage</keyword>
<evidence type="ECO:0000256" key="12">
    <source>
        <dbReference type="SAM" id="MobiDB-lite"/>
    </source>
</evidence>
<feature type="non-terminal residue" evidence="13">
    <location>
        <position position="1"/>
    </location>
</feature>
<dbReference type="GO" id="GO:2000042">
    <property type="term" value="P:negative regulation of double-strand break repair via homologous recombination"/>
    <property type="evidence" value="ECO:0007669"/>
    <property type="project" value="InterPro"/>
</dbReference>
<gene>
    <name evidence="13" type="ORF">L345_01160</name>
</gene>
<dbReference type="GO" id="GO:0000785">
    <property type="term" value="C:chromatin"/>
    <property type="evidence" value="ECO:0007669"/>
    <property type="project" value="TreeGrafter"/>
</dbReference>
<name>V8PGC6_OPHHA</name>
<dbReference type="AlphaFoldDB" id="V8PGC6"/>
<evidence type="ECO:0000256" key="8">
    <source>
        <dbReference type="ARBA" id="ARBA00023204"/>
    </source>
</evidence>
<evidence type="ECO:0000313" key="14">
    <source>
        <dbReference type="Proteomes" id="UP000018936"/>
    </source>
</evidence>
<proteinExistence type="inferred from homology"/>
<evidence type="ECO:0000256" key="5">
    <source>
        <dbReference type="ARBA" id="ARBA00022490"/>
    </source>
</evidence>
<evidence type="ECO:0000313" key="13">
    <source>
        <dbReference type="EMBL" id="ETE72996.1"/>
    </source>
</evidence>
<dbReference type="GO" id="GO:0006281">
    <property type="term" value="P:DNA repair"/>
    <property type="evidence" value="ECO:0007669"/>
    <property type="project" value="UniProtKB-KW"/>
</dbReference>
<keyword evidence="5" id="KW-0963">Cytoplasm</keyword>